<protein>
    <submittedName>
        <fullName evidence="1">Uncharacterized protein</fullName>
    </submittedName>
</protein>
<gene>
    <name evidence="1" type="ORF">ZOSMA_62G00350</name>
</gene>
<comment type="caution">
    <text evidence="1">The sequence shown here is derived from an EMBL/GenBank/DDBJ whole genome shotgun (WGS) entry which is preliminary data.</text>
</comment>
<dbReference type="PANTHER" id="PTHR37718">
    <property type="entry name" value="BNAC03G61340D PROTEIN"/>
    <property type="match status" value="1"/>
</dbReference>
<name>A0A0K9NT91_ZOSMR</name>
<evidence type="ECO:0000313" key="1">
    <source>
        <dbReference type="EMBL" id="KMZ59999.1"/>
    </source>
</evidence>
<dbReference type="EMBL" id="LFYR01001680">
    <property type="protein sequence ID" value="KMZ59999.1"/>
    <property type="molecule type" value="Genomic_DNA"/>
</dbReference>
<proteinExistence type="predicted"/>
<keyword evidence="2" id="KW-1185">Reference proteome</keyword>
<accession>A0A0K9NT91</accession>
<dbReference type="PANTHER" id="PTHR37718:SF2">
    <property type="entry name" value="OS03G0205150 PROTEIN"/>
    <property type="match status" value="1"/>
</dbReference>
<reference evidence="2" key="1">
    <citation type="journal article" date="2016" name="Nature">
        <title>The genome of the seagrass Zostera marina reveals angiosperm adaptation to the sea.</title>
        <authorList>
            <person name="Olsen J.L."/>
            <person name="Rouze P."/>
            <person name="Verhelst B."/>
            <person name="Lin Y.-C."/>
            <person name="Bayer T."/>
            <person name="Collen J."/>
            <person name="Dattolo E."/>
            <person name="De Paoli E."/>
            <person name="Dittami S."/>
            <person name="Maumus F."/>
            <person name="Michel G."/>
            <person name="Kersting A."/>
            <person name="Lauritano C."/>
            <person name="Lohaus R."/>
            <person name="Toepel M."/>
            <person name="Tonon T."/>
            <person name="Vanneste K."/>
            <person name="Amirebrahimi M."/>
            <person name="Brakel J."/>
            <person name="Bostroem C."/>
            <person name="Chovatia M."/>
            <person name="Grimwood J."/>
            <person name="Jenkins J.W."/>
            <person name="Jueterbock A."/>
            <person name="Mraz A."/>
            <person name="Stam W.T."/>
            <person name="Tice H."/>
            <person name="Bornberg-Bauer E."/>
            <person name="Green P.J."/>
            <person name="Pearson G.A."/>
            <person name="Procaccini G."/>
            <person name="Duarte C.M."/>
            <person name="Schmutz J."/>
            <person name="Reusch T.B.H."/>
            <person name="Van de Peer Y."/>
        </authorList>
    </citation>
    <scope>NUCLEOTIDE SEQUENCE [LARGE SCALE GENOMIC DNA]</scope>
    <source>
        <strain evidence="2">cv. Finnish</strain>
    </source>
</reference>
<organism evidence="1 2">
    <name type="scientific">Zostera marina</name>
    <name type="common">Eelgrass</name>
    <dbReference type="NCBI Taxonomy" id="29655"/>
    <lineage>
        <taxon>Eukaryota</taxon>
        <taxon>Viridiplantae</taxon>
        <taxon>Streptophyta</taxon>
        <taxon>Embryophyta</taxon>
        <taxon>Tracheophyta</taxon>
        <taxon>Spermatophyta</taxon>
        <taxon>Magnoliopsida</taxon>
        <taxon>Liliopsida</taxon>
        <taxon>Zosteraceae</taxon>
        <taxon>Zostera</taxon>
    </lineage>
</organism>
<dbReference type="AlphaFoldDB" id="A0A0K9NT91"/>
<evidence type="ECO:0000313" key="2">
    <source>
        <dbReference type="Proteomes" id="UP000036987"/>
    </source>
</evidence>
<sequence>MDSKYVTEIFQHLENHGEHLMDVKRSLAHELHRLHVEEEMLMRKLFEVMEKNKAERLKSSLDADNQNEFSKSL</sequence>
<dbReference type="Proteomes" id="UP000036987">
    <property type="component" value="Unassembled WGS sequence"/>
</dbReference>
<dbReference type="OrthoDB" id="1266663at2759"/>